<sequence length="452" mass="51398">MRATTTRIRAIGKCKSLNGPTRRGKKEWVDICNRGDGYTHSSRKRWALLTKLGASQPSRKVGSVAASDIANLLFRTSNIKPQKSEKIEARKELSELLNLCEEKMALMKDFTGEEVLNALKSVKNGKAAGTDGVLPEFLKNLGPRSINWIATLATNIVNSNNIPNTWRESKVIAILKPNKEPTDPKNYRPISLLLSKYKLFERMILARLQSTIEASLPIEQAGFRKNRNCCDQALALATHIENWFQRQQKSGAVFLDLYSAYDTVWKKGLILKLAKILKCRTTVRLIDNILSNRKFRVSFSGKESHYKRLQNGLSQGSVPSPQLFNAYIADITETSSRKFMYEDDVALVTQARSFAELENMLNADLDKLQKYFHKWHLTLNPGKSVTRTFHLNNRETKKELEILITGKKIATEDCPKYLEVKFDRTLTYSHYLESVKNKLKTRNNIIAKLAGT</sequence>
<dbReference type="Pfam" id="PF00078">
    <property type="entry name" value="RVT_1"/>
    <property type="match status" value="1"/>
</dbReference>
<dbReference type="SUPFAM" id="SSF56672">
    <property type="entry name" value="DNA/RNA polymerases"/>
    <property type="match status" value="1"/>
</dbReference>
<protein>
    <submittedName>
        <fullName evidence="2">RNA-directed DNA polymerase from mobile element jockey</fullName>
    </submittedName>
</protein>
<name>A0A2S2Q452_9HEMI</name>
<dbReference type="InterPro" id="IPR000477">
    <property type="entry name" value="RT_dom"/>
</dbReference>
<dbReference type="OrthoDB" id="6597836at2759"/>
<dbReference type="GO" id="GO:0003964">
    <property type="term" value="F:RNA-directed DNA polymerase activity"/>
    <property type="evidence" value="ECO:0007669"/>
    <property type="project" value="UniProtKB-KW"/>
</dbReference>
<organism evidence="2">
    <name type="scientific">Sipha flava</name>
    <name type="common">yellow sugarcane aphid</name>
    <dbReference type="NCBI Taxonomy" id="143950"/>
    <lineage>
        <taxon>Eukaryota</taxon>
        <taxon>Metazoa</taxon>
        <taxon>Ecdysozoa</taxon>
        <taxon>Arthropoda</taxon>
        <taxon>Hexapoda</taxon>
        <taxon>Insecta</taxon>
        <taxon>Pterygota</taxon>
        <taxon>Neoptera</taxon>
        <taxon>Paraneoptera</taxon>
        <taxon>Hemiptera</taxon>
        <taxon>Sternorrhyncha</taxon>
        <taxon>Aphidomorpha</taxon>
        <taxon>Aphidoidea</taxon>
        <taxon>Aphididae</taxon>
        <taxon>Sipha</taxon>
    </lineage>
</organism>
<dbReference type="AlphaFoldDB" id="A0A2S2Q452"/>
<dbReference type="EMBL" id="GGMS01002779">
    <property type="protein sequence ID" value="MBY71982.1"/>
    <property type="molecule type" value="Transcribed_RNA"/>
</dbReference>
<evidence type="ECO:0000259" key="1">
    <source>
        <dbReference type="PROSITE" id="PS50878"/>
    </source>
</evidence>
<proteinExistence type="predicted"/>
<dbReference type="InterPro" id="IPR043502">
    <property type="entry name" value="DNA/RNA_pol_sf"/>
</dbReference>
<keyword evidence="2" id="KW-0548">Nucleotidyltransferase</keyword>
<accession>A0A2S2Q452</accession>
<dbReference type="CDD" id="cd01650">
    <property type="entry name" value="RT_nLTR_like"/>
    <property type="match status" value="1"/>
</dbReference>
<dbReference type="PANTHER" id="PTHR36688:SF1">
    <property type="entry name" value="ENDONUCLEASE_EXONUCLEASE_PHOSPHATASE DOMAIN-CONTAINING PROTEIN"/>
    <property type="match status" value="1"/>
</dbReference>
<keyword evidence="2" id="KW-0695">RNA-directed DNA polymerase</keyword>
<feature type="domain" description="Reverse transcriptase" evidence="1">
    <location>
        <begin position="155"/>
        <end position="409"/>
    </location>
</feature>
<dbReference type="PROSITE" id="PS50878">
    <property type="entry name" value="RT_POL"/>
    <property type="match status" value="1"/>
</dbReference>
<gene>
    <name evidence="2" type="primary">pol_45</name>
    <name evidence="2" type="ORF">g.80395</name>
</gene>
<keyword evidence="2" id="KW-0808">Transferase</keyword>
<dbReference type="PANTHER" id="PTHR36688">
    <property type="entry name" value="ENDO/EXONUCLEASE/PHOSPHATASE DOMAIN-CONTAINING PROTEIN"/>
    <property type="match status" value="1"/>
</dbReference>
<evidence type="ECO:0000313" key="2">
    <source>
        <dbReference type="EMBL" id="MBY71982.1"/>
    </source>
</evidence>
<reference evidence="2" key="1">
    <citation type="submission" date="2018-04" db="EMBL/GenBank/DDBJ databases">
        <title>Transcriptome assembly of Sipha flava.</title>
        <authorList>
            <person name="Scully E.D."/>
            <person name="Geib S.M."/>
            <person name="Palmer N.A."/>
            <person name="Koch K."/>
            <person name="Bradshaw J."/>
            <person name="Heng-Moss T."/>
            <person name="Sarath G."/>
        </authorList>
    </citation>
    <scope>NUCLEOTIDE SEQUENCE</scope>
</reference>
<dbReference type="InterPro" id="IPR052560">
    <property type="entry name" value="RdDP_mobile_element"/>
</dbReference>